<evidence type="ECO:0000256" key="8">
    <source>
        <dbReference type="SAM" id="MobiDB-lite"/>
    </source>
</evidence>
<dbReference type="GO" id="GO:0006289">
    <property type="term" value="P:nucleotide-excision repair"/>
    <property type="evidence" value="ECO:0007669"/>
    <property type="project" value="UniProtKB-UniRule"/>
</dbReference>
<dbReference type="GO" id="GO:0003677">
    <property type="term" value="F:DNA binding"/>
    <property type="evidence" value="ECO:0007669"/>
    <property type="project" value="UniProtKB-UniRule"/>
</dbReference>
<dbReference type="Pfam" id="PF08459">
    <property type="entry name" value="UvrC_RNaseH_dom"/>
    <property type="match status" value="1"/>
</dbReference>
<gene>
    <name evidence="7 12" type="primary">uvrC</name>
    <name evidence="12" type="ORF">EI684_11980</name>
</gene>
<dbReference type="Pfam" id="PF01541">
    <property type="entry name" value="GIY-YIG"/>
    <property type="match status" value="1"/>
</dbReference>
<reference evidence="12 13" key="1">
    <citation type="submission" date="2018-12" db="EMBL/GenBank/DDBJ databases">
        <title>Genome Sequence of Candidatus Viridilinea halotolerans isolated from saline sulfide-rich spring.</title>
        <authorList>
            <person name="Grouzdev D.S."/>
            <person name="Burganskaya E.I."/>
            <person name="Krutkina M.S."/>
            <person name="Sukhacheva M.V."/>
            <person name="Gorlenko V.M."/>
        </authorList>
    </citation>
    <scope>NUCLEOTIDE SEQUENCE [LARGE SCALE GENOMIC DNA]</scope>
    <source>
        <strain evidence="12">Chok-6</strain>
    </source>
</reference>
<feature type="region of interest" description="Disordered" evidence="8">
    <location>
        <begin position="485"/>
        <end position="517"/>
    </location>
</feature>
<dbReference type="SUPFAM" id="SSF46600">
    <property type="entry name" value="C-terminal UvrC-binding domain of UvrB"/>
    <property type="match status" value="1"/>
</dbReference>
<dbReference type="InterPro" id="IPR038476">
    <property type="entry name" value="UvrC_RNase_H_dom_sf"/>
</dbReference>
<dbReference type="AlphaFoldDB" id="A0A426TYP8"/>
<dbReference type="Gene3D" id="1.10.150.20">
    <property type="entry name" value="5' to 3' exonuclease, C-terminal subdomain"/>
    <property type="match status" value="1"/>
</dbReference>
<evidence type="ECO:0000259" key="10">
    <source>
        <dbReference type="PROSITE" id="PS50164"/>
    </source>
</evidence>
<feature type="domain" description="UvrC family homology region profile" evidence="11">
    <location>
        <begin position="271"/>
        <end position="546"/>
    </location>
</feature>
<keyword evidence="3 7" id="KW-0228">DNA excision</keyword>
<comment type="similarity">
    <text evidence="7">Belongs to the UvrC family.</text>
</comment>
<sequence length="673" mass="75792">MPDFSHTSITDHDAFAERLRCVPDTPGVYLWKDAQGTLLYVGKGKRLRERMRSYFGSPRGLSAKTRRLVSHIADFDTIITQSELEALLLEMNLIKQHRPRYNILLKDDKSYPYIKVTLQDEWPRVFSTRQVLHDGARYFGPYASAGSVYKALDLLNRLFAFRPPYECKDEKFTRYRRLGRPCLYHQMKRCLGPCVPGLVSQEEYRATIEAVCRFLEGKVEQVTRGLRQEMEAASDELNFERAALLRDRIVAIEKISQRQQVLRSVDEDQDVIAFAREEGSAVVQVLFVRGGKLVNTEPFTLQGTEDESDQALLTSFITQFYDQAPNVPPTLLLADHVEEPMMIAAWLEKKVGQRVELSVPRRGEKRQLVELATTNARQKLDELRQQWLNSEQRAVAALTELRDHLELTELPQRIECYDVSNIQGEHAVASMVVFERGEPKNAAYRRFKIKSVEGANDVASLHEVLTRRFKRAAEALASEEQATQLPLADTEAQQPEVAAATQSPLASVEEQQPEVAAAKRQQAREAWAVLPDLLLVDGGRPQVNAAVAALQALGFSQIPIAGVAKGPDRNRFDLVRPDQPVVIVLERTSAALGLVQRIDEEAHRFAITYHRKVRSKKSLSSSLETIPGIGPKRKKALLRAFGSLAGIRKASIEELAAVPGMTRKAAEDLKQNL</sequence>
<dbReference type="GO" id="GO:0009380">
    <property type="term" value="C:excinuclease repair complex"/>
    <property type="evidence" value="ECO:0007669"/>
    <property type="project" value="InterPro"/>
</dbReference>
<keyword evidence="5 7" id="KW-0234">DNA repair</keyword>
<evidence type="ECO:0000313" key="12">
    <source>
        <dbReference type="EMBL" id="RRR71138.1"/>
    </source>
</evidence>
<feature type="domain" description="UVR" evidence="9">
    <location>
        <begin position="220"/>
        <end position="255"/>
    </location>
</feature>
<dbReference type="PROSITE" id="PS50164">
    <property type="entry name" value="GIY_YIG"/>
    <property type="match status" value="1"/>
</dbReference>
<dbReference type="GO" id="GO:0009381">
    <property type="term" value="F:excinuclease ABC activity"/>
    <property type="evidence" value="ECO:0007669"/>
    <property type="project" value="UniProtKB-UniRule"/>
</dbReference>
<dbReference type="InterPro" id="IPR035901">
    <property type="entry name" value="GIY-YIG_endonuc_sf"/>
</dbReference>
<keyword evidence="4 7" id="KW-0267">Excision nuclease</keyword>
<evidence type="ECO:0000256" key="1">
    <source>
        <dbReference type="ARBA" id="ARBA00022490"/>
    </source>
</evidence>
<protein>
    <recommendedName>
        <fullName evidence="7">UvrABC system protein C</fullName>
        <shortName evidence="7">Protein UvrC</shortName>
    </recommendedName>
    <alternativeName>
        <fullName evidence="7">Excinuclease ABC subunit C</fullName>
    </alternativeName>
</protein>
<accession>A0A426TYP8</accession>
<dbReference type="HAMAP" id="MF_00203">
    <property type="entry name" value="UvrC"/>
    <property type="match status" value="1"/>
</dbReference>
<dbReference type="InterPro" id="IPR010994">
    <property type="entry name" value="RuvA_2-like"/>
</dbReference>
<name>A0A426TYP8_9CHLR</name>
<keyword evidence="2 7" id="KW-0227">DNA damage</keyword>
<dbReference type="Gene3D" id="4.10.860.10">
    <property type="entry name" value="UVR domain"/>
    <property type="match status" value="1"/>
</dbReference>
<evidence type="ECO:0000256" key="2">
    <source>
        <dbReference type="ARBA" id="ARBA00022763"/>
    </source>
</evidence>
<dbReference type="InterPro" id="IPR004791">
    <property type="entry name" value="UvrC"/>
</dbReference>
<dbReference type="Proteomes" id="UP000280307">
    <property type="component" value="Unassembled WGS sequence"/>
</dbReference>
<evidence type="ECO:0000313" key="13">
    <source>
        <dbReference type="Proteomes" id="UP000280307"/>
    </source>
</evidence>
<dbReference type="CDD" id="cd10434">
    <property type="entry name" value="GIY-YIG_UvrC_Cho"/>
    <property type="match status" value="1"/>
</dbReference>
<evidence type="ECO:0000259" key="9">
    <source>
        <dbReference type="PROSITE" id="PS50151"/>
    </source>
</evidence>
<dbReference type="InterPro" id="IPR000305">
    <property type="entry name" value="GIY-YIG_endonuc"/>
</dbReference>
<dbReference type="FunFam" id="1.10.150.20:FF:000005">
    <property type="entry name" value="UvrABC system protein C"/>
    <property type="match status" value="1"/>
</dbReference>
<dbReference type="InterPro" id="IPR001943">
    <property type="entry name" value="UVR_dom"/>
</dbReference>
<comment type="caution">
    <text evidence="12">The sequence shown here is derived from an EMBL/GenBank/DDBJ whole genome shotgun (WGS) entry which is preliminary data.</text>
</comment>
<dbReference type="NCBIfam" id="TIGR00194">
    <property type="entry name" value="uvrC"/>
    <property type="match status" value="1"/>
</dbReference>
<dbReference type="InterPro" id="IPR050066">
    <property type="entry name" value="UvrABC_protein_C"/>
</dbReference>
<dbReference type="Pfam" id="PF14520">
    <property type="entry name" value="HHH_5"/>
    <property type="match status" value="1"/>
</dbReference>
<comment type="subcellular location">
    <subcellularLocation>
        <location evidence="7">Cytoplasm</location>
    </subcellularLocation>
</comment>
<evidence type="ECO:0000259" key="11">
    <source>
        <dbReference type="PROSITE" id="PS50165"/>
    </source>
</evidence>
<dbReference type="Gene3D" id="3.40.1440.10">
    <property type="entry name" value="GIY-YIG endonuclease"/>
    <property type="match status" value="1"/>
</dbReference>
<dbReference type="InterPro" id="IPR036876">
    <property type="entry name" value="UVR_dom_sf"/>
</dbReference>
<comment type="function">
    <text evidence="7">The UvrABC repair system catalyzes the recognition and processing of DNA lesions. UvrC both incises the 5' and 3' sides of the lesion. The N-terminal half is responsible for the 3' incision and the C-terminal half is responsible for the 5' incision.</text>
</comment>
<dbReference type="InterPro" id="IPR001162">
    <property type="entry name" value="UvrC_RNase_H_dom"/>
</dbReference>
<evidence type="ECO:0000256" key="7">
    <source>
        <dbReference type="HAMAP-Rule" id="MF_00203"/>
    </source>
</evidence>
<organism evidence="12 13">
    <name type="scientific">Candidatus Viridilinea halotolerans</name>
    <dbReference type="NCBI Taxonomy" id="2491704"/>
    <lineage>
        <taxon>Bacteria</taxon>
        <taxon>Bacillati</taxon>
        <taxon>Chloroflexota</taxon>
        <taxon>Chloroflexia</taxon>
        <taxon>Chloroflexales</taxon>
        <taxon>Chloroflexineae</taxon>
        <taxon>Oscillochloridaceae</taxon>
        <taxon>Candidatus Viridilinea</taxon>
    </lineage>
</organism>
<comment type="subunit">
    <text evidence="7">Interacts with UvrB in an incision complex.</text>
</comment>
<dbReference type="NCBIfam" id="NF001824">
    <property type="entry name" value="PRK00558.1-5"/>
    <property type="match status" value="1"/>
</dbReference>
<feature type="domain" description="GIY-YIG" evidence="10">
    <location>
        <begin position="24"/>
        <end position="103"/>
    </location>
</feature>
<evidence type="ECO:0000256" key="4">
    <source>
        <dbReference type="ARBA" id="ARBA00022881"/>
    </source>
</evidence>
<evidence type="ECO:0000256" key="5">
    <source>
        <dbReference type="ARBA" id="ARBA00023204"/>
    </source>
</evidence>
<dbReference type="SUPFAM" id="SSF47781">
    <property type="entry name" value="RuvA domain 2-like"/>
    <property type="match status" value="1"/>
</dbReference>
<keyword evidence="6 7" id="KW-0742">SOS response</keyword>
<dbReference type="InterPro" id="IPR047296">
    <property type="entry name" value="GIY-YIG_UvrC_Cho"/>
</dbReference>
<keyword evidence="1 7" id="KW-0963">Cytoplasm</keyword>
<dbReference type="GO" id="GO:0009432">
    <property type="term" value="P:SOS response"/>
    <property type="evidence" value="ECO:0007669"/>
    <property type="project" value="UniProtKB-UniRule"/>
</dbReference>
<dbReference type="Gene3D" id="3.30.420.340">
    <property type="entry name" value="UvrC, RNAse H endonuclease domain"/>
    <property type="match status" value="1"/>
</dbReference>
<dbReference type="Pfam" id="PF22920">
    <property type="entry name" value="UvrC_RNaseH"/>
    <property type="match status" value="1"/>
</dbReference>
<dbReference type="GO" id="GO:0005737">
    <property type="term" value="C:cytoplasm"/>
    <property type="evidence" value="ECO:0007669"/>
    <property type="project" value="UniProtKB-SubCell"/>
</dbReference>
<proteinExistence type="inferred from homology"/>
<dbReference type="SMART" id="SM00278">
    <property type="entry name" value="HhH1"/>
    <property type="match status" value="2"/>
</dbReference>
<dbReference type="SMART" id="SM00465">
    <property type="entry name" value="GIYc"/>
    <property type="match status" value="1"/>
</dbReference>
<dbReference type="PANTHER" id="PTHR30562">
    <property type="entry name" value="UVRC/OXIDOREDUCTASE"/>
    <property type="match status" value="1"/>
</dbReference>
<dbReference type="InterPro" id="IPR003583">
    <property type="entry name" value="Hlx-hairpin-Hlx_DNA-bd_motif"/>
</dbReference>
<evidence type="ECO:0000256" key="3">
    <source>
        <dbReference type="ARBA" id="ARBA00022769"/>
    </source>
</evidence>
<dbReference type="PROSITE" id="PS50151">
    <property type="entry name" value="UVR"/>
    <property type="match status" value="1"/>
</dbReference>
<dbReference type="FunFam" id="3.40.1440.10:FF:000001">
    <property type="entry name" value="UvrABC system protein C"/>
    <property type="match status" value="1"/>
</dbReference>
<dbReference type="PROSITE" id="PS50165">
    <property type="entry name" value="UVRC"/>
    <property type="match status" value="1"/>
</dbReference>
<evidence type="ECO:0000256" key="6">
    <source>
        <dbReference type="ARBA" id="ARBA00023236"/>
    </source>
</evidence>
<dbReference type="PANTHER" id="PTHR30562:SF1">
    <property type="entry name" value="UVRABC SYSTEM PROTEIN C"/>
    <property type="match status" value="1"/>
</dbReference>
<dbReference type="SUPFAM" id="SSF82771">
    <property type="entry name" value="GIY-YIG endonuclease"/>
    <property type="match status" value="1"/>
</dbReference>
<dbReference type="EMBL" id="RSAS01000469">
    <property type="protein sequence ID" value="RRR71138.1"/>
    <property type="molecule type" value="Genomic_DNA"/>
</dbReference>
<dbReference type="Pfam" id="PF02151">
    <property type="entry name" value="UVR"/>
    <property type="match status" value="1"/>
</dbReference>